<name>A0A4R6U0X6_9GAMM</name>
<accession>A0A4R6U0X6</accession>
<dbReference type="Proteomes" id="UP000294575">
    <property type="component" value="Unassembled WGS sequence"/>
</dbReference>
<organism evidence="1 2">
    <name type="scientific">Thiopseudomonas denitrificans</name>
    <dbReference type="NCBI Taxonomy" id="1501432"/>
    <lineage>
        <taxon>Bacteria</taxon>
        <taxon>Pseudomonadati</taxon>
        <taxon>Pseudomonadota</taxon>
        <taxon>Gammaproteobacteria</taxon>
        <taxon>Pseudomonadales</taxon>
        <taxon>Pseudomonadaceae</taxon>
        <taxon>Thiopseudomonas</taxon>
    </lineage>
</organism>
<dbReference type="RefSeq" id="WP_146002281.1">
    <property type="nucleotide sequence ID" value="NZ_SNYK01000002.1"/>
</dbReference>
<sequence length="50" mass="5285">MSPAHRPKLSLPSGAGRLLHFCCAPCSGKVIRSGVKHCGDAENEQGKEHS</sequence>
<evidence type="ECO:0008006" key="3">
    <source>
        <dbReference type="Google" id="ProtNLM"/>
    </source>
</evidence>
<evidence type="ECO:0000313" key="2">
    <source>
        <dbReference type="Proteomes" id="UP000294575"/>
    </source>
</evidence>
<evidence type="ECO:0000313" key="1">
    <source>
        <dbReference type="EMBL" id="TDQ39601.1"/>
    </source>
</evidence>
<protein>
    <recommendedName>
        <fullName evidence="3">Epoxyqueuosine reductase QueH</fullName>
    </recommendedName>
</protein>
<proteinExistence type="predicted"/>
<reference evidence="1 2" key="1">
    <citation type="submission" date="2019-03" db="EMBL/GenBank/DDBJ databases">
        <title>Genomic Encyclopedia of Type Strains, Phase IV (KMG-IV): sequencing the most valuable type-strain genomes for metagenomic binning, comparative biology and taxonomic classification.</title>
        <authorList>
            <person name="Goeker M."/>
        </authorList>
    </citation>
    <scope>NUCLEOTIDE SEQUENCE [LARGE SCALE GENOMIC DNA]</scope>
    <source>
        <strain evidence="1 2">DSM 28679</strain>
    </source>
</reference>
<dbReference type="EMBL" id="SNYK01000002">
    <property type="protein sequence ID" value="TDQ39601.1"/>
    <property type="molecule type" value="Genomic_DNA"/>
</dbReference>
<dbReference type="AlphaFoldDB" id="A0A4R6U0X6"/>
<keyword evidence="2" id="KW-1185">Reference proteome</keyword>
<comment type="caution">
    <text evidence="1">The sequence shown here is derived from an EMBL/GenBank/DDBJ whole genome shotgun (WGS) entry which is preliminary data.</text>
</comment>
<gene>
    <name evidence="1" type="ORF">DFQ45_102303</name>
</gene>